<dbReference type="AlphaFoldDB" id="A0A1M5A0B1"/>
<evidence type="ECO:0008006" key="4">
    <source>
        <dbReference type="Google" id="ProtNLM"/>
    </source>
</evidence>
<proteinExistence type="predicted"/>
<dbReference type="RefSeq" id="WP_073356137.1">
    <property type="nucleotide sequence ID" value="NZ_FQUZ01000016.1"/>
</dbReference>
<gene>
    <name evidence="2" type="ORF">SAMN02745117_01562</name>
</gene>
<evidence type="ECO:0000313" key="2">
    <source>
        <dbReference type="EMBL" id="SHF23705.1"/>
    </source>
</evidence>
<dbReference type="EMBL" id="FQUZ01000016">
    <property type="protein sequence ID" value="SHF23705.1"/>
    <property type="molecule type" value="Genomic_DNA"/>
</dbReference>
<accession>A0A1M5A0B1</accession>
<evidence type="ECO:0000256" key="1">
    <source>
        <dbReference type="SAM" id="SignalP"/>
    </source>
</evidence>
<keyword evidence="1" id="KW-0732">Signal</keyword>
<protein>
    <recommendedName>
        <fullName evidence="4">Cell surface protein</fullName>
    </recommendedName>
</protein>
<feature type="signal peptide" evidence="1">
    <location>
        <begin position="1"/>
        <end position="21"/>
    </location>
</feature>
<evidence type="ECO:0000313" key="3">
    <source>
        <dbReference type="Proteomes" id="UP000184327"/>
    </source>
</evidence>
<feature type="chain" id="PRO_5013313626" description="Cell surface protein" evidence="1">
    <location>
        <begin position="22"/>
        <end position="607"/>
    </location>
</feature>
<organism evidence="2 3">
    <name type="scientific">Lampropedia hyalina DSM 16112</name>
    <dbReference type="NCBI Taxonomy" id="1122156"/>
    <lineage>
        <taxon>Bacteria</taxon>
        <taxon>Pseudomonadati</taxon>
        <taxon>Pseudomonadota</taxon>
        <taxon>Betaproteobacteria</taxon>
        <taxon>Burkholderiales</taxon>
        <taxon>Comamonadaceae</taxon>
        <taxon>Lampropedia</taxon>
    </lineage>
</organism>
<sequence length="607" mass="64428">MKKSLLALGALAALAGGVAHADVIVNQNSTGASLAVQPDGIGQILTVPYFSTQDNNTTTLNLVNTDTVNGKAVKISFRGARNSDDLFDFYVYLSPGDVWNATVQQNADGFSEIHSTDTSCTVPRKAELYANLNGPQSKFKDLRLPTATKGANETREGYVYLINTADIPPVVNGVTNQLWGAIKHTPTGGSPACGTLVENHHSAAQNITQWSVAQTTGYDFPTTGLFANWLVLNVPKAVVNSGEATAIAAEDPNGNVTAGNFVLFPQVRQAYNYVDPALGTLADTIASRTADPVLRLDPAANSTAQFFDFPDLSTPYVGASTSATRPTEPARPDPTAFGGSTTNAVGLTAVSAGTPSVTYGYVPSGSVAAFQTAANTYVANMVTYQNALAAWQLNPGRRSDAQANELSREFAVKTVVNEYINGYDSYFATDWVLSSPTRRYAVALGQAGAIWENTTSNYWRSTGAGFNSSIANNTIVVNSIEDFSVWNREEVDSDAPVVSPFALPTQPVLPGEASVWRFRDANNVDGSNGGFVLGSDLITQIVRLDNVTSTNPANVGVGASFNEGWAQFIFNNTVPGSNGRLPVYGYASYSANGSFSIGATFNHRYTR</sequence>
<name>A0A1M5A0B1_9BURK</name>
<dbReference type="Proteomes" id="UP000184327">
    <property type="component" value="Unassembled WGS sequence"/>
</dbReference>
<keyword evidence="3" id="KW-1185">Reference proteome</keyword>
<dbReference type="OrthoDB" id="5763254at2"/>
<reference evidence="2 3" key="1">
    <citation type="submission" date="2016-11" db="EMBL/GenBank/DDBJ databases">
        <authorList>
            <person name="Jaros S."/>
            <person name="Januszkiewicz K."/>
            <person name="Wedrychowicz H."/>
        </authorList>
    </citation>
    <scope>NUCLEOTIDE SEQUENCE [LARGE SCALE GENOMIC DNA]</scope>
    <source>
        <strain evidence="2 3">DSM 16112</strain>
    </source>
</reference>
<dbReference type="STRING" id="1122156.SAMN02745117_01562"/>